<sequence length="274" mass="31812">IPDELKVLTPRILNHRRVDGRLEIVQEYYGYPTLAELYLYGELHPDTWISILRQILRIFEEFQRYPGTLEFADIQAMYVEKTFDRLAELKIQSPYWEEFLSQETVIYNDRPLLNFYHLEAAIRQKAKTIAESPQICVIHGDFCFSNILFDISNQIIRLIDPRGRFGQKGIYGDPRYDLAKLRHSVSGLYDFIVADLFELHQDQHGFNGQVFTHSLPSTLGPSLDSMISEAGFNIAEIRIIEGLLFISMLPLHFGNLKRQKILYLTGLSLLNEVL</sequence>
<dbReference type="InterPro" id="IPR002575">
    <property type="entry name" value="Aminoglycoside_PTrfase"/>
</dbReference>
<dbReference type="SUPFAM" id="SSF56112">
    <property type="entry name" value="Protein kinase-like (PK-like)"/>
    <property type="match status" value="1"/>
</dbReference>
<evidence type="ECO:0000313" key="2">
    <source>
        <dbReference type="EMBL" id="GAF84184.1"/>
    </source>
</evidence>
<dbReference type="AlphaFoldDB" id="X0ST63"/>
<dbReference type="EMBL" id="BARS01002322">
    <property type="protein sequence ID" value="GAF84184.1"/>
    <property type="molecule type" value="Genomic_DNA"/>
</dbReference>
<organism evidence="2">
    <name type="scientific">marine sediment metagenome</name>
    <dbReference type="NCBI Taxonomy" id="412755"/>
    <lineage>
        <taxon>unclassified sequences</taxon>
        <taxon>metagenomes</taxon>
        <taxon>ecological metagenomes</taxon>
    </lineage>
</organism>
<dbReference type="InterPro" id="IPR011009">
    <property type="entry name" value="Kinase-like_dom_sf"/>
</dbReference>
<feature type="domain" description="Aminoglycoside phosphotransferase" evidence="1">
    <location>
        <begin position="8"/>
        <end position="182"/>
    </location>
</feature>
<comment type="caution">
    <text evidence="2">The sequence shown here is derived from an EMBL/GenBank/DDBJ whole genome shotgun (WGS) entry which is preliminary data.</text>
</comment>
<proteinExistence type="predicted"/>
<reference evidence="2" key="1">
    <citation type="journal article" date="2014" name="Front. Microbiol.">
        <title>High frequency of phylogenetically diverse reductive dehalogenase-homologous genes in deep subseafloor sedimentary metagenomes.</title>
        <authorList>
            <person name="Kawai M."/>
            <person name="Futagami T."/>
            <person name="Toyoda A."/>
            <person name="Takaki Y."/>
            <person name="Nishi S."/>
            <person name="Hori S."/>
            <person name="Arai W."/>
            <person name="Tsubouchi T."/>
            <person name="Morono Y."/>
            <person name="Uchiyama I."/>
            <person name="Ito T."/>
            <person name="Fujiyama A."/>
            <person name="Inagaki F."/>
            <person name="Takami H."/>
        </authorList>
    </citation>
    <scope>NUCLEOTIDE SEQUENCE</scope>
    <source>
        <strain evidence="2">Expedition CK06-06</strain>
    </source>
</reference>
<feature type="non-terminal residue" evidence="2">
    <location>
        <position position="1"/>
    </location>
</feature>
<dbReference type="Pfam" id="PF01636">
    <property type="entry name" value="APH"/>
    <property type="match status" value="1"/>
</dbReference>
<accession>X0ST63</accession>
<protein>
    <recommendedName>
        <fullName evidence="1">Aminoglycoside phosphotransferase domain-containing protein</fullName>
    </recommendedName>
</protein>
<gene>
    <name evidence="2" type="ORF">S01H1_04398</name>
</gene>
<evidence type="ECO:0000259" key="1">
    <source>
        <dbReference type="Pfam" id="PF01636"/>
    </source>
</evidence>
<dbReference type="Gene3D" id="3.90.1200.10">
    <property type="match status" value="1"/>
</dbReference>
<name>X0ST63_9ZZZZ</name>